<dbReference type="InterPro" id="IPR036388">
    <property type="entry name" value="WH-like_DNA-bd_sf"/>
</dbReference>
<protein>
    <submittedName>
        <fullName evidence="3">LuxR family transcriptional regulator</fullName>
    </submittedName>
</protein>
<dbReference type="Proteomes" id="UP000275331">
    <property type="component" value="Unassembled WGS sequence"/>
</dbReference>
<dbReference type="SUPFAM" id="SSF46894">
    <property type="entry name" value="C-terminal effector domain of the bipartite response regulators"/>
    <property type="match status" value="1"/>
</dbReference>
<dbReference type="CDD" id="cd06170">
    <property type="entry name" value="LuxR_C_like"/>
    <property type="match status" value="1"/>
</dbReference>
<evidence type="ECO:0000313" key="4">
    <source>
        <dbReference type="Proteomes" id="UP000275331"/>
    </source>
</evidence>
<comment type="caution">
    <text evidence="3">The sequence shown here is derived from an EMBL/GenBank/DDBJ whole genome shotgun (WGS) entry which is preliminary data.</text>
</comment>
<dbReference type="GO" id="GO:0003677">
    <property type="term" value="F:DNA binding"/>
    <property type="evidence" value="ECO:0007669"/>
    <property type="project" value="UniProtKB-KW"/>
</dbReference>
<organism evidence="3 4">
    <name type="scientific">Atlantibacter subterraneus</name>
    <dbReference type="NCBI Taxonomy" id="255519"/>
    <lineage>
        <taxon>Bacteria</taxon>
        <taxon>Pseudomonadati</taxon>
        <taxon>Pseudomonadota</taxon>
        <taxon>Gammaproteobacteria</taxon>
        <taxon>Enterobacterales</taxon>
        <taxon>Enterobacteriaceae</taxon>
        <taxon>Atlantibacter</taxon>
    </lineage>
</organism>
<reference evidence="3 4" key="1">
    <citation type="submission" date="2018-10" db="EMBL/GenBank/DDBJ databases">
        <title>Transmission dynamics of multidrug resistant bacteria on intensive care unit surfaces.</title>
        <authorList>
            <person name="D'Souza A.W."/>
            <person name="Potter R.F."/>
            <person name="Wallace M."/>
            <person name="Shupe A."/>
            <person name="Patel S."/>
            <person name="Sun S."/>
            <person name="Gul D."/>
            <person name="Kwon J.H."/>
            <person name="Andleeb S."/>
            <person name="Burnham C.-A.D."/>
            <person name="Dantas G."/>
        </authorList>
    </citation>
    <scope>NUCLEOTIDE SEQUENCE [LARGE SCALE GENOMIC DNA]</scope>
    <source>
        <strain evidence="3 4">AS_373</strain>
    </source>
</reference>
<dbReference type="AlphaFoldDB" id="A0A427V265"/>
<dbReference type="SMART" id="SM00421">
    <property type="entry name" value="HTH_LUXR"/>
    <property type="match status" value="1"/>
</dbReference>
<dbReference type="PRINTS" id="PR00038">
    <property type="entry name" value="HTHLUXR"/>
</dbReference>
<evidence type="ECO:0000256" key="1">
    <source>
        <dbReference type="ARBA" id="ARBA00023125"/>
    </source>
</evidence>
<gene>
    <name evidence="3" type="ORF">EGT71_10510</name>
</gene>
<name>A0A427V265_9ENTR</name>
<evidence type="ECO:0000313" key="3">
    <source>
        <dbReference type="EMBL" id="RSE26832.1"/>
    </source>
</evidence>
<accession>A0A427V265</accession>
<keyword evidence="1" id="KW-0238">DNA-binding</keyword>
<dbReference type="GO" id="GO:0006355">
    <property type="term" value="P:regulation of DNA-templated transcription"/>
    <property type="evidence" value="ECO:0007669"/>
    <property type="project" value="InterPro"/>
</dbReference>
<dbReference type="Pfam" id="PF00196">
    <property type="entry name" value="GerE"/>
    <property type="match status" value="1"/>
</dbReference>
<proteinExistence type="predicted"/>
<dbReference type="Gene3D" id="1.10.10.10">
    <property type="entry name" value="Winged helix-like DNA-binding domain superfamily/Winged helix DNA-binding domain"/>
    <property type="match status" value="1"/>
</dbReference>
<dbReference type="EMBL" id="RHXB01000005">
    <property type="protein sequence ID" value="RSE26832.1"/>
    <property type="molecule type" value="Genomic_DNA"/>
</dbReference>
<feature type="domain" description="HTH luxR-type" evidence="2">
    <location>
        <begin position="127"/>
        <end position="187"/>
    </location>
</feature>
<dbReference type="InterPro" id="IPR016032">
    <property type="entry name" value="Sig_transdc_resp-reg_C-effctor"/>
</dbReference>
<dbReference type="InterPro" id="IPR000792">
    <property type="entry name" value="Tscrpt_reg_LuxR_C"/>
</dbReference>
<sequence length="196" mass="23279">MDFNMDTLMKVFVCTDNYFLYKGIICSLSERLNCHFIWVNDINKPSFALSELKQQDIVIILTETNLIDFYFLIKLCKCQCKIIMASNEQNWLLNIMFNFIMINSHFYLSDLLLAIYSKSNQNFYAQYPKFTRQEKKVLFYTSKGHSVSAMSRYLEISEKTIYQHQRNALNKIGMDRPRSVVGLPKNFLEFLFHKHN</sequence>
<evidence type="ECO:0000259" key="2">
    <source>
        <dbReference type="SMART" id="SM00421"/>
    </source>
</evidence>